<reference evidence="1 2" key="1">
    <citation type="submission" date="2018-05" db="EMBL/GenBank/DDBJ databases">
        <title>Reference genomes for bee gut microbiota database.</title>
        <authorList>
            <person name="Ellegaard K.M."/>
        </authorList>
    </citation>
    <scope>NUCLEOTIDE SEQUENCE [LARGE SCALE GENOMIC DNA]</scope>
    <source>
        <strain evidence="1 2">ESL0172</strain>
    </source>
</reference>
<sequence>MSSETVMKWIEAGKSIATDPTIKVLCPVCQKTYLQVTDISNENNPSEIERQMLCNKCGAFNALRLTR</sequence>
<evidence type="ECO:0000313" key="2">
    <source>
        <dbReference type="Proteomes" id="UP000247673"/>
    </source>
</evidence>
<comment type="caution">
    <text evidence="1">The sequence shown here is derived from an EMBL/GenBank/DDBJ whole genome shotgun (WGS) entry which is preliminary data.</text>
</comment>
<dbReference type="AlphaFoldDB" id="A0A2V4DTF6"/>
<accession>A0A2V4DTF6</accession>
<name>A0A2V4DTF6_9GAMM</name>
<dbReference type="EMBL" id="QGLO01000002">
    <property type="protein sequence ID" value="PXY92848.1"/>
    <property type="molecule type" value="Genomic_DNA"/>
</dbReference>
<dbReference type="Proteomes" id="UP000247673">
    <property type="component" value="Unassembled WGS sequence"/>
</dbReference>
<protein>
    <submittedName>
        <fullName evidence="1">Uncharacterized protein</fullName>
    </submittedName>
</protein>
<dbReference type="OrthoDB" id="8085144at2"/>
<gene>
    <name evidence="1" type="ORF">DKK78_00560</name>
</gene>
<organism evidence="1 2">
    <name type="scientific">Gilliamella apis</name>
    <dbReference type="NCBI Taxonomy" id="1970738"/>
    <lineage>
        <taxon>Bacteria</taxon>
        <taxon>Pseudomonadati</taxon>
        <taxon>Pseudomonadota</taxon>
        <taxon>Gammaproteobacteria</taxon>
        <taxon>Orbales</taxon>
        <taxon>Orbaceae</taxon>
        <taxon>Gilliamella</taxon>
    </lineage>
</organism>
<evidence type="ECO:0000313" key="1">
    <source>
        <dbReference type="EMBL" id="PXY92848.1"/>
    </source>
</evidence>
<dbReference type="RefSeq" id="WP_110446942.1">
    <property type="nucleotide sequence ID" value="NZ_CP132381.1"/>
</dbReference>
<keyword evidence="2" id="KW-1185">Reference proteome</keyword>
<proteinExistence type="predicted"/>